<dbReference type="SUPFAM" id="SSF53474">
    <property type="entry name" value="alpha/beta-Hydrolases"/>
    <property type="match status" value="1"/>
</dbReference>
<dbReference type="Gene3D" id="3.40.50.1820">
    <property type="entry name" value="alpha/beta hydrolase"/>
    <property type="match status" value="1"/>
</dbReference>
<dbReference type="InterPro" id="IPR000073">
    <property type="entry name" value="AB_hydrolase_1"/>
</dbReference>
<dbReference type="Proteomes" id="UP000028488">
    <property type="component" value="Chromosome"/>
</dbReference>
<keyword evidence="1 3" id="KW-0378">Hydrolase</keyword>
<dbReference type="AlphaFoldDB" id="A0A076EWG8"/>
<gene>
    <name evidence="3" type="ORF">EP51_35240</name>
</gene>
<proteinExistence type="predicted"/>
<feature type="domain" description="AB hydrolase-1" evidence="2">
    <location>
        <begin position="29"/>
        <end position="265"/>
    </location>
</feature>
<dbReference type="eggNOG" id="COG0596">
    <property type="taxonomic scope" value="Bacteria"/>
</dbReference>
<name>A0A076EWG8_RHOOP</name>
<reference evidence="3 4" key="1">
    <citation type="submission" date="2014-07" db="EMBL/GenBank/DDBJ databases">
        <title>Genome Sequence of Rhodococcus opacus Strain R7, a Biodegrader of Mono- and Polycyclic Aromatic Hydrocarbons.</title>
        <authorList>
            <person name="Di Gennaro P."/>
            <person name="Zampolli J."/>
            <person name="Presti I."/>
            <person name="Cappelletti M."/>
            <person name="D'Ursi P."/>
            <person name="Orro A."/>
            <person name="Mezzelani A."/>
            <person name="Milanesi L."/>
        </authorList>
    </citation>
    <scope>NUCLEOTIDE SEQUENCE [LARGE SCALE GENOMIC DNA]</scope>
    <source>
        <strain evidence="3 4">R7</strain>
    </source>
</reference>
<dbReference type="EMBL" id="CP008947">
    <property type="protein sequence ID" value="AII09617.1"/>
    <property type="molecule type" value="Genomic_DNA"/>
</dbReference>
<evidence type="ECO:0000259" key="2">
    <source>
        <dbReference type="Pfam" id="PF00561"/>
    </source>
</evidence>
<dbReference type="PRINTS" id="PR00412">
    <property type="entry name" value="EPOXHYDRLASE"/>
</dbReference>
<dbReference type="PANTHER" id="PTHR43329">
    <property type="entry name" value="EPOXIDE HYDROLASE"/>
    <property type="match status" value="1"/>
</dbReference>
<evidence type="ECO:0000313" key="3">
    <source>
        <dbReference type="EMBL" id="AII09617.1"/>
    </source>
</evidence>
<dbReference type="GO" id="GO:0016787">
    <property type="term" value="F:hydrolase activity"/>
    <property type="evidence" value="ECO:0007669"/>
    <property type="project" value="UniProtKB-KW"/>
</dbReference>
<sequence>MSGTERIGTFTRDGLVFDVRDEGPIDGTPVVLLHGFPQDSRSWDALAPLLHRRGFRTLAPDQRGYSAGARPRARWAYRTSELVADVVALIDQAGLGPAHVVGHDWGAAVAWGIAAERPDRVRTLTALSVPHPAAFVRAMFTSRQILKSWYMFAFQLPWIPERVIASDRFGYRALRASGQSAGEAKRDLESMRDRTRARGALNWYRAMPFTAPRSASRKVRVPTLLVWSDGDTAIGPVGPALTSRFVDGPYTYEVLHGVSHWIPDEAAVRVDELLGNHLLDQS</sequence>
<dbReference type="RefSeq" id="WP_128641806.1">
    <property type="nucleotide sequence ID" value="NZ_CP008947.1"/>
</dbReference>
<accession>A0A076EWG8</accession>
<evidence type="ECO:0000256" key="1">
    <source>
        <dbReference type="ARBA" id="ARBA00022801"/>
    </source>
</evidence>
<dbReference type="InterPro" id="IPR029058">
    <property type="entry name" value="AB_hydrolase_fold"/>
</dbReference>
<evidence type="ECO:0000313" key="4">
    <source>
        <dbReference type="Proteomes" id="UP000028488"/>
    </source>
</evidence>
<dbReference type="InterPro" id="IPR000639">
    <property type="entry name" value="Epox_hydrolase-like"/>
</dbReference>
<protein>
    <submittedName>
        <fullName evidence="3">Alpha/beta hydrolase</fullName>
    </submittedName>
</protein>
<dbReference type="Pfam" id="PF00561">
    <property type="entry name" value="Abhydrolase_1"/>
    <property type="match status" value="1"/>
</dbReference>
<dbReference type="PRINTS" id="PR00111">
    <property type="entry name" value="ABHYDROLASE"/>
</dbReference>
<organism evidence="3 4">
    <name type="scientific">Rhodococcus opacus</name>
    <name type="common">Nocardia opaca</name>
    <dbReference type="NCBI Taxonomy" id="37919"/>
    <lineage>
        <taxon>Bacteria</taxon>
        <taxon>Bacillati</taxon>
        <taxon>Actinomycetota</taxon>
        <taxon>Actinomycetes</taxon>
        <taxon>Mycobacteriales</taxon>
        <taxon>Nocardiaceae</taxon>
        <taxon>Rhodococcus</taxon>
    </lineage>
</organism>